<dbReference type="EMBL" id="AUSU01000736">
    <property type="protein sequence ID" value="EPS72687.1"/>
    <property type="molecule type" value="Genomic_DNA"/>
</dbReference>
<evidence type="ECO:0000256" key="1">
    <source>
        <dbReference type="SAM" id="MobiDB-lite"/>
    </source>
</evidence>
<sequence length="110" mass="12612">MEESSSHKRKWDKYPEAPPTPSLDLQVPHPSGNWQWVKERKKNECFGVAWQLGERRESRRKGKEKEEEEVAVAVAACSNCHLLVIMCRSSPTCPNCKFVHSLLAPNAWHS</sequence>
<evidence type="ECO:0000313" key="2">
    <source>
        <dbReference type="EMBL" id="EPS72687.1"/>
    </source>
</evidence>
<dbReference type="AlphaFoldDB" id="S8EJ83"/>
<protein>
    <submittedName>
        <fullName evidence="2">Uncharacterized protein</fullName>
    </submittedName>
</protein>
<comment type="caution">
    <text evidence="2">The sequence shown here is derived from an EMBL/GenBank/DDBJ whole genome shotgun (WGS) entry which is preliminary data.</text>
</comment>
<dbReference type="Proteomes" id="UP000015453">
    <property type="component" value="Unassembled WGS sequence"/>
</dbReference>
<keyword evidence="3" id="KW-1185">Reference proteome</keyword>
<proteinExistence type="predicted"/>
<dbReference type="OrthoDB" id="670666at2759"/>
<feature type="region of interest" description="Disordered" evidence="1">
    <location>
        <begin position="1"/>
        <end position="30"/>
    </location>
</feature>
<name>S8EJ83_9LAMI</name>
<reference evidence="2 3" key="1">
    <citation type="journal article" date="2013" name="BMC Genomics">
        <title>The miniature genome of a carnivorous plant Genlisea aurea contains a low number of genes and short non-coding sequences.</title>
        <authorList>
            <person name="Leushkin E.V."/>
            <person name="Sutormin R.A."/>
            <person name="Nabieva E.R."/>
            <person name="Penin A.A."/>
            <person name="Kondrashov A.S."/>
            <person name="Logacheva M.D."/>
        </authorList>
    </citation>
    <scope>NUCLEOTIDE SEQUENCE [LARGE SCALE GENOMIC DNA]</scope>
</reference>
<gene>
    <name evidence="2" type="ORF">M569_02076</name>
</gene>
<organism evidence="2 3">
    <name type="scientific">Genlisea aurea</name>
    <dbReference type="NCBI Taxonomy" id="192259"/>
    <lineage>
        <taxon>Eukaryota</taxon>
        <taxon>Viridiplantae</taxon>
        <taxon>Streptophyta</taxon>
        <taxon>Embryophyta</taxon>
        <taxon>Tracheophyta</taxon>
        <taxon>Spermatophyta</taxon>
        <taxon>Magnoliopsida</taxon>
        <taxon>eudicotyledons</taxon>
        <taxon>Gunneridae</taxon>
        <taxon>Pentapetalae</taxon>
        <taxon>asterids</taxon>
        <taxon>lamiids</taxon>
        <taxon>Lamiales</taxon>
        <taxon>Lentibulariaceae</taxon>
        <taxon>Genlisea</taxon>
    </lineage>
</organism>
<accession>S8EJ83</accession>
<evidence type="ECO:0000313" key="3">
    <source>
        <dbReference type="Proteomes" id="UP000015453"/>
    </source>
</evidence>